<protein>
    <submittedName>
        <fullName evidence="2">Uncharacterized protein</fullName>
    </submittedName>
</protein>
<accession>A0ABT4PFW6</accession>
<evidence type="ECO:0000313" key="2">
    <source>
        <dbReference type="EMBL" id="MCZ8371891.1"/>
    </source>
</evidence>
<reference evidence="2" key="1">
    <citation type="submission" date="2022-12" db="EMBL/GenBank/DDBJ databases">
        <title>Phocaeicola acetigenes sp. nov., isolated feces from a healthy human.</title>
        <authorList>
            <person name="Do H."/>
            <person name="Ha Y.B."/>
            <person name="Kim J.-S."/>
            <person name="Suh M.K."/>
            <person name="Kim H.S."/>
            <person name="Lee J.-S."/>
        </authorList>
    </citation>
    <scope>NUCLEOTIDE SEQUENCE</scope>
    <source>
        <strain evidence="2">KGMB11183</strain>
    </source>
</reference>
<comment type="caution">
    <text evidence="2">The sequence shown here is derived from an EMBL/GenBank/DDBJ whole genome shotgun (WGS) entry which is preliminary data.</text>
</comment>
<keyword evidence="3" id="KW-1185">Reference proteome</keyword>
<keyword evidence="1" id="KW-0472">Membrane</keyword>
<dbReference type="RefSeq" id="WP_269876949.1">
    <property type="nucleotide sequence ID" value="NZ_JAPZVM010000002.1"/>
</dbReference>
<dbReference type="EMBL" id="JAPZVM010000002">
    <property type="protein sequence ID" value="MCZ8371891.1"/>
    <property type="molecule type" value="Genomic_DNA"/>
</dbReference>
<name>A0ABT4PFW6_9BACT</name>
<keyword evidence="1" id="KW-0812">Transmembrane</keyword>
<evidence type="ECO:0000256" key="1">
    <source>
        <dbReference type="SAM" id="Phobius"/>
    </source>
</evidence>
<gene>
    <name evidence="2" type="ORF">O6P32_04105</name>
</gene>
<organism evidence="2 3">
    <name type="scientific">Phocaeicola acetigenes</name>
    <dbReference type="NCBI Taxonomy" id="3016083"/>
    <lineage>
        <taxon>Bacteria</taxon>
        <taxon>Pseudomonadati</taxon>
        <taxon>Bacteroidota</taxon>
        <taxon>Bacteroidia</taxon>
        <taxon>Bacteroidales</taxon>
        <taxon>Bacteroidaceae</taxon>
        <taxon>Phocaeicola</taxon>
    </lineage>
</organism>
<proteinExistence type="predicted"/>
<sequence>MKNQIALPVSQAKESPIALWLHRENSLFSTILEEKVSNRQALLMVQAMTSFSILTCSVFLHWLAAVLCLGWFVYSLLLCKKGGLR</sequence>
<keyword evidence="1" id="KW-1133">Transmembrane helix</keyword>
<feature type="transmembrane region" description="Helical" evidence="1">
    <location>
        <begin position="51"/>
        <end position="79"/>
    </location>
</feature>
<dbReference type="Proteomes" id="UP001141933">
    <property type="component" value="Unassembled WGS sequence"/>
</dbReference>
<evidence type="ECO:0000313" key="3">
    <source>
        <dbReference type="Proteomes" id="UP001141933"/>
    </source>
</evidence>